<dbReference type="Proteomes" id="UP000450917">
    <property type="component" value="Unassembled WGS sequence"/>
</dbReference>
<dbReference type="RefSeq" id="WP_127610218.1">
    <property type="nucleotide sequence ID" value="NZ_JARTHJ010000222.1"/>
</dbReference>
<feature type="transmembrane region" description="Helical" evidence="1">
    <location>
        <begin position="82"/>
        <end position="99"/>
    </location>
</feature>
<keyword evidence="1" id="KW-0472">Membrane</keyword>
<dbReference type="AlphaFoldDB" id="A0A7X2ZGD8"/>
<protein>
    <submittedName>
        <fullName evidence="2">Uncharacterized protein</fullName>
    </submittedName>
</protein>
<name>A0A7X2ZGD8_9BACL</name>
<proteinExistence type="predicted"/>
<gene>
    <name evidence="2" type="ORF">GNP93_24825</name>
</gene>
<reference evidence="2 3" key="1">
    <citation type="submission" date="2019-11" db="EMBL/GenBank/DDBJ databases">
        <title>Draft genome sequences of five Paenibacillus species of dairy origin.</title>
        <authorList>
            <person name="Olajide A.M."/>
            <person name="Chen S."/>
            <person name="Lapointe G."/>
        </authorList>
    </citation>
    <scope>NUCLEOTIDE SEQUENCE [LARGE SCALE GENOMIC DNA]</scope>
    <source>
        <strain evidence="2 3">2CS3</strain>
    </source>
</reference>
<keyword evidence="1" id="KW-0812">Transmembrane</keyword>
<evidence type="ECO:0000313" key="2">
    <source>
        <dbReference type="EMBL" id="MUG73835.1"/>
    </source>
</evidence>
<organism evidence="2 3">
    <name type="scientific">Paenibacillus validus</name>
    <dbReference type="NCBI Taxonomy" id="44253"/>
    <lineage>
        <taxon>Bacteria</taxon>
        <taxon>Bacillati</taxon>
        <taxon>Bacillota</taxon>
        <taxon>Bacilli</taxon>
        <taxon>Bacillales</taxon>
        <taxon>Paenibacillaceae</taxon>
        <taxon>Paenibacillus</taxon>
    </lineage>
</organism>
<evidence type="ECO:0000313" key="3">
    <source>
        <dbReference type="Proteomes" id="UP000450917"/>
    </source>
</evidence>
<sequence>MANSFRKLSWGLLLVLLDIRIAYFDVWPDVIGYGMMYFALQRLGAVRPAYGKAAGWAAAMAVVSLAEIWPGPSGFHADAPPSPGWIAFGGMLLLLKLLFMHQTFAVMERHAFDGALPAEAHVLRFRRRLYTGGQWLMLLALPFALNAPDESRMFAFVAVIPMFLLELMAVFTFRRAAHWQGRLSS</sequence>
<keyword evidence="1" id="KW-1133">Transmembrane helix</keyword>
<keyword evidence="3" id="KW-1185">Reference proteome</keyword>
<accession>A0A7X2ZGD8</accession>
<feature type="transmembrane region" description="Helical" evidence="1">
    <location>
        <begin position="153"/>
        <end position="173"/>
    </location>
</feature>
<dbReference type="EMBL" id="WNZX01000033">
    <property type="protein sequence ID" value="MUG73835.1"/>
    <property type="molecule type" value="Genomic_DNA"/>
</dbReference>
<comment type="caution">
    <text evidence="2">The sequence shown here is derived from an EMBL/GenBank/DDBJ whole genome shotgun (WGS) entry which is preliminary data.</text>
</comment>
<evidence type="ECO:0000256" key="1">
    <source>
        <dbReference type="SAM" id="Phobius"/>
    </source>
</evidence>
<feature type="transmembrane region" description="Helical" evidence="1">
    <location>
        <begin position="129"/>
        <end position="147"/>
    </location>
</feature>